<accession>A0ABZ3FL22</accession>
<comment type="subcellular location">
    <subcellularLocation>
        <location evidence="1">Cytoplasm</location>
    </subcellularLocation>
</comment>
<dbReference type="PANTHER" id="PTHR35794">
    <property type="entry name" value="CELL DIVISION PROTEIN DIVIVA"/>
    <property type="match status" value="1"/>
</dbReference>
<evidence type="ECO:0000256" key="6">
    <source>
        <dbReference type="ARBA" id="ARBA00023054"/>
    </source>
</evidence>
<evidence type="ECO:0000256" key="4">
    <source>
        <dbReference type="ARBA" id="ARBA00022490"/>
    </source>
</evidence>
<dbReference type="Pfam" id="PF05103">
    <property type="entry name" value="DivIVA"/>
    <property type="match status" value="1"/>
</dbReference>
<protein>
    <recommendedName>
        <fullName evidence="3">Cell wall synthesis protein Wag31</fullName>
    </recommendedName>
    <alternativeName>
        <fullName evidence="8">Antigen 84</fullName>
    </alternativeName>
</protein>
<dbReference type="EMBL" id="CP154795">
    <property type="protein sequence ID" value="XAN06746.1"/>
    <property type="molecule type" value="Genomic_DNA"/>
</dbReference>
<dbReference type="Gene3D" id="6.10.250.660">
    <property type="match status" value="1"/>
</dbReference>
<evidence type="ECO:0000256" key="8">
    <source>
        <dbReference type="ARBA" id="ARBA00031737"/>
    </source>
</evidence>
<sequence length="184" mass="20469">MPSAVPHDDALTPRSIRHAEFSTRQRGFSREEVNDFLAEVSEAWGEAISENKDLHRRLAEAQEAANKAALREQEARAELEKLTSEGRSGSRPAAGVSSQNMQATVILTRAQEMADALVSNAKEEARQLVEDASKVDSIDYVRTYAKITHEQMKTVVDQLARNLDLLGELANQDNRAATWESLQH</sequence>
<comment type="similarity">
    <text evidence="2">Belongs to the DivIVA family.</text>
</comment>
<proteinExistence type="inferred from homology"/>
<evidence type="ECO:0000256" key="9">
    <source>
        <dbReference type="SAM" id="MobiDB-lite"/>
    </source>
</evidence>
<evidence type="ECO:0000256" key="7">
    <source>
        <dbReference type="ARBA" id="ARBA00023306"/>
    </source>
</evidence>
<keyword evidence="4" id="KW-0963">Cytoplasm</keyword>
<keyword evidence="5" id="KW-0132">Cell division</keyword>
<evidence type="ECO:0000256" key="2">
    <source>
        <dbReference type="ARBA" id="ARBA00009008"/>
    </source>
</evidence>
<keyword evidence="6" id="KW-0175">Coiled coil</keyword>
<feature type="compositionally biased region" description="Basic and acidic residues" evidence="9">
    <location>
        <begin position="69"/>
        <end position="84"/>
    </location>
</feature>
<evidence type="ECO:0000313" key="10">
    <source>
        <dbReference type="EMBL" id="XAN06746.1"/>
    </source>
</evidence>
<organism evidence="10 11">
    <name type="scientific">Ammonicoccus fulvus</name>
    <dbReference type="NCBI Taxonomy" id="3138240"/>
    <lineage>
        <taxon>Bacteria</taxon>
        <taxon>Bacillati</taxon>
        <taxon>Actinomycetota</taxon>
        <taxon>Actinomycetes</taxon>
        <taxon>Propionibacteriales</taxon>
        <taxon>Propionibacteriaceae</taxon>
        <taxon>Ammonicoccus</taxon>
    </lineage>
</organism>
<dbReference type="InterPro" id="IPR007793">
    <property type="entry name" value="DivIVA_fam"/>
</dbReference>
<evidence type="ECO:0000256" key="3">
    <source>
        <dbReference type="ARBA" id="ARBA00018787"/>
    </source>
</evidence>
<name>A0ABZ3FL22_9ACTN</name>
<dbReference type="InterPro" id="IPR019933">
    <property type="entry name" value="DivIVA_domain"/>
</dbReference>
<evidence type="ECO:0000256" key="1">
    <source>
        <dbReference type="ARBA" id="ARBA00004496"/>
    </source>
</evidence>
<dbReference type="Proteomes" id="UP001442841">
    <property type="component" value="Chromosome"/>
</dbReference>
<evidence type="ECO:0000313" key="11">
    <source>
        <dbReference type="Proteomes" id="UP001442841"/>
    </source>
</evidence>
<dbReference type="RefSeq" id="WP_425308175.1">
    <property type="nucleotide sequence ID" value="NZ_CP154795.1"/>
</dbReference>
<dbReference type="NCBIfam" id="TIGR03544">
    <property type="entry name" value="DivI1A_domain"/>
    <property type="match status" value="1"/>
</dbReference>
<evidence type="ECO:0000256" key="5">
    <source>
        <dbReference type="ARBA" id="ARBA00022618"/>
    </source>
</evidence>
<feature type="region of interest" description="Disordered" evidence="9">
    <location>
        <begin position="65"/>
        <end position="98"/>
    </location>
</feature>
<gene>
    <name evidence="10" type="ORF">AADG42_05290</name>
</gene>
<keyword evidence="7" id="KW-0131">Cell cycle</keyword>
<keyword evidence="11" id="KW-1185">Reference proteome</keyword>
<reference evidence="10 11" key="1">
    <citation type="submission" date="2024-04" db="EMBL/GenBank/DDBJ databases">
        <title>Isolation of an actinomycete strain from pig manure.</title>
        <authorList>
            <person name="Gong T."/>
            <person name="Yu Z."/>
            <person name="An M."/>
            <person name="Wei C."/>
            <person name="Yang W."/>
            <person name="Liu L."/>
        </authorList>
    </citation>
    <scope>NUCLEOTIDE SEQUENCE [LARGE SCALE GENOMIC DNA]</scope>
    <source>
        <strain evidence="10 11">ZF39</strain>
    </source>
</reference>
<feature type="region of interest" description="Disordered" evidence="9">
    <location>
        <begin position="1"/>
        <end position="25"/>
    </location>
</feature>
<dbReference type="PANTHER" id="PTHR35794:SF2">
    <property type="entry name" value="CELL DIVISION PROTEIN DIVIVA"/>
    <property type="match status" value="1"/>
</dbReference>